<proteinExistence type="predicted"/>
<dbReference type="EMBL" id="JAATIP010000117">
    <property type="protein sequence ID" value="KAF4370538.1"/>
    <property type="molecule type" value="Genomic_DNA"/>
</dbReference>
<feature type="transmembrane region" description="Helical" evidence="1">
    <location>
        <begin position="149"/>
        <end position="167"/>
    </location>
</feature>
<evidence type="ECO:0000313" key="3">
    <source>
        <dbReference type="Proteomes" id="UP000525078"/>
    </source>
</evidence>
<gene>
    <name evidence="2" type="ORF">F8388_020124</name>
</gene>
<evidence type="ECO:0000256" key="1">
    <source>
        <dbReference type="SAM" id="Phobius"/>
    </source>
</evidence>
<protein>
    <submittedName>
        <fullName evidence="2">Uncharacterized protein</fullName>
    </submittedName>
</protein>
<sequence length="186" mass="21006">MELTLYLSNSVQTNIESSGLCLSLFLHQTKIRKEKKKEKKESIVSLLEVPTAQRRPAIDSANGSCGLESNCLNFVNKLTSGVSSIYDSGSILEDILFSIAPLHKKMALASKRTARMGGGMEANKNKFIEEWGAARETLEHNFRWTRRNFAIIGLFGIAIPIFVYKGIVKEFHMQDEDNGRPYRKFM</sequence>
<accession>A0A7J6FIU6</accession>
<dbReference type="PANTHER" id="PTHR35479:SF4">
    <property type="entry name" value="OS01G0750800 PROTEIN"/>
    <property type="match status" value="1"/>
</dbReference>
<dbReference type="PANTHER" id="PTHR35479">
    <property type="entry name" value="UNNAMED PRODUCT"/>
    <property type="match status" value="1"/>
</dbReference>
<reference evidence="2 3" key="1">
    <citation type="journal article" date="2020" name="bioRxiv">
        <title>Sequence and annotation of 42 cannabis genomes reveals extensive copy number variation in cannabinoid synthesis and pathogen resistance genes.</title>
        <authorList>
            <person name="Mckernan K.J."/>
            <person name="Helbert Y."/>
            <person name="Kane L.T."/>
            <person name="Ebling H."/>
            <person name="Zhang L."/>
            <person name="Liu B."/>
            <person name="Eaton Z."/>
            <person name="Mclaughlin S."/>
            <person name="Kingan S."/>
            <person name="Baybayan P."/>
            <person name="Concepcion G."/>
            <person name="Jordan M."/>
            <person name="Riva A."/>
            <person name="Barbazuk W."/>
            <person name="Harkins T."/>
        </authorList>
    </citation>
    <scope>NUCLEOTIDE SEQUENCE [LARGE SCALE GENOMIC DNA]</scope>
    <source>
        <strain evidence="3">cv. Jamaican Lion 4</strain>
        <tissue evidence="2">Leaf</tissue>
    </source>
</reference>
<dbReference type="AlphaFoldDB" id="A0A7J6FIU6"/>
<organism evidence="2 3">
    <name type="scientific">Cannabis sativa</name>
    <name type="common">Hemp</name>
    <name type="synonym">Marijuana</name>
    <dbReference type="NCBI Taxonomy" id="3483"/>
    <lineage>
        <taxon>Eukaryota</taxon>
        <taxon>Viridiplantae</taxon>
        <taxon>Streptophyta</taxon>
        <taxon>Embryophyta</taxon>
        <taxon>Tracheophyta</taxon>
        <taxon>Spermatophyta</taxon>
        <taxon>Magnoliopsida</taxon>
        <taxon>eudicotyledons</taxon>
        <taxon>Gunneridae</taxon>
        <taxon>Pentapetalae</taxon>
        <taxon>rosids</taxon>
        <taxon>fabids</taxon>
        <taxon>Rosales</taxon>
        <taxon>Cannabaceae</taxon>
        <taxon>Cannabis</taxon>
    </lineage>
</organism>
<name>A0A7J6FIU6_CANSA</name>
<dbReference type="Proteomes" id="UP000525078">
    <property type="component" value="Unassembled WGS sequence"/>
</dbReference>
<keyword evidence="1" id="KW-1133">Transmembrane helix</keyword>
<evidence type="ECO:0000313" key="2">
    <source>
        <dbReference type="EMBL" id="KAF4370538.1"/>
    </source>
</evidence>
<keyword evidence="1" id="KW-0472">Membrane</keyword>
<comment type="caution">
    <text evidence="2">The sequence shown here is derived from an EMBL/GenBank/DDBJ whole genome shotgun (WGS) entry which is preliminary data.</text>
</comment>
<keyword evidence="1" id="KW-0812">Transmembrane</keyword>